<sequence length="54" mass="5708">MLSFACKESSFDAQNEAMSKAVGTAANTSSIKKVLAQSGKSRTGKDTIQDKRAL</sequence>
<reference evidence="2 3" key="1">
    <citation type="journal article" date="2023" name="Microbiol. Spectr.">
        <title>Symbiosis of Carpenter Bees with Uncharacterized Lactic Acid Bacteria Showing NAD Auxotrophy.</title>
        <authorList>
            <person name="Kawasaki S."/>
            <person name="Ozawa K."/>
            <person name="Mori T."/>
            <person name="Yamamoto A."/>
            <person name="Ito M."/>
            <person name="Ohkuma M."/>
            <person name="Sakamoto M."/>
            <person name="Matsutani M."/>
        </authorList>
    </citation>
    <scope>NUCLEOTIDE SEQUENCE [LARGE SCALE GENOMIC DNA]</scope>
    <source>
        <strain evidence="2 3">Kim37-2</strain>
    </source>
</reference>
<evidence type="ECO:0000313" key="2">
    <source>
        <dbReference type="EMBL" id="BDR53857.1"/>
    </source>
</evidence>
<feature type="compositionally biased region" description="Basic and acidic residues" evidence="1">
    <location>
        <begin position="43"/>
        <end position="54"/>
    </location>
</feature>
<dbReference type="EMBL" id="AP026798">
    <property type="protein sequence ID" value="BDR53857.1"/>
    <property type="molecule type" value="Genomic_DNA"/>
</dbReference>
<proteinExistence type="predicted"/>
<dbReference type="Proteomes" id="UP001321766">
    <property type="component" value="Chromosome"/>
</dbReference>
<organism evidence="2 3">
    <name type="scientific">Bombiscardovia nodaiensis</name>
    <dbReference type="NCBI Taxonomy" id="2932181"/>
    <lineage>
        <taxon>Bacteria</taxon>
        <taxon>Bacillati</taxon>
        <taxon>Actinomycetota</taxon>
        <taxon>Actinomycetes</taxon>
        <taxon>Bifidobacteriales</taxon>
        <taxon>Bifidobacteriaceae</taxon>
        <taxon>Bombiscardovia</taxon>
    </lineage>
</organism>
<keyword evidence="3" id="KW-1185">Reference proteome</keyword>
<gene>
    <name evidence="2" type="ORF">KIM372_17640</name>
</gene>
<name>A0ABM8BAL3_9BIFI</name>
<evidence type="ECO:0000313" key="3">
    <source>
        <dbReference type="Proteomes" id="UP001321766"/>
    </source>
</evidence>
<protein>
    <submittedName>
        <fullName evidence="2">Uncharacterized protein</fullName>
    </submittedName>
</protein>
<feature type="region of interest" description="Disordered" evidence="1">
    <location>
        <begin position="34"/>
        <end position="54"/>
    </location>
</feature>
<accession>A0ABM8BAL3</accession>
<evidence type="ECO:0000256" key="1">
    <source>
        <dbReference type="SAM" id="MobiDB-lite"/>
    </source>
</evidence>